<organism evidence="3 4">
    <name type="scientific">Cognatishimia coralii</name>
    <dbReference type="NCBI Taxonomy" id="3083254"/>
    <lineage>
        <taxon>Bacteria</taxon>
        <taxon>Pseudomonadati</taxon>
        <taxon>Pseudomonadota</taxon>
        <taxon>Alphaproteobacteria</taxon>
        <taxon>Rhodobacterales</taxon>
        <taxon>Paracoccaceae</taxon>
        <taxon>Cognatishimia</taxon>
    </lineage>
</organism>
<keyword evidence="1" id="KW-1133">Transmembrane helix</keyword>
<evidence type="ECO:0000313" key="3">
    <source>
        <dbReference type="EMBL" id="MEJ5218931.1"/>
    </source>
</evidence>
<keyword evidence="1" id="KW-0472">Membrane</keyword>
<proteinExistence type="predicted"/>
<dbReference type="GO" id="GO:0016491">
    <property type="term" value="F:oxidoreductase activity"/>
    <property type="evidence" value="ECO:0007669"/>
    <property type="project" value="UniProtKB-KW"/>
</dbReference>
<dbReference type="PANTHER" id="PTHR12879:SF8">
    <property type="entry name" value="SPHINGOLIPID DELTA(4)-DESATURASE DES1"/>
    <property type="match status" value="1"/>
</dbReference>
<evidence type="ECO:0000259" key="2">
    <source>
        <dbReference type="Pfam" id="PF00487"/>
    </source>
</evidence>
<feature type="transmembrane region" description="Helical" evidence="1">
    <location>
        <begin position="180"/>
        <end position="201"/>
    </location>
</feature>
<protein>
    <submittedName>
        <fullName evidence="3">Fatty acid desaturase</fullName>
        <ecNumber evidence="3">1.14.19.-</ecNumber>
    </submittedName>
</protein>
<accession>A0ABU8QHQ0</accession>
<keyword evidence="1" id="KW-0812">Transmembrane</keyword>
<dbReference type="EC" id="1.14.19.-" evidence="3"/>
<gene>
    <name evidence="3" type="ORF">WG622_11805</name>
</gene>
<dbReference type="EMBL" id="JBBGAZ010000006">
    <property type="protein sequence ID" value="MEJ5218931.1"/>
    <property type="molecule type" value="Genomic_DNA"/>
</dbReference>
<keyword evidence="4" id="KW-1185">Reference proteome</keyword>
<evidence type="ECO:0000256" key="1">
    <source>
        <dbReference type="SAM" id="Phobius"/>
    </source>
</evidence>
<name>A0ABU8QHQ0_9RHOB</name>
<reference evidence="3 4" key="1">
    <citation type="submission" date="2024-03" db="EMBL/GenBank/DDBJ databases">
        <title>Cognatishimia coralii sp. nov., a marine bacterium isolated from coral surrounding seawater.</title>
        <authorList>
            <person name="Liu X."/>
            <person name="Liu S."/>
            <person name="Sun H."/>
            <person name="Zhang Y."/>
        </authorList>
    </citation>
    <scope>NUCLEOTIDE SEQUENCE [LARGE SCALE GENOMIC DNA]</scope>
    <source>
        <strain evidence="3 4">D5M38</strain>
    </source>
</reference>
<feature type="transmembrane region" description="Helical" evidence="1">
    <location>
        <begin position="86"/>
        <end position="105"/>
    </location>
</feature>
<sequence length="295" mass="34125">MDHKTFVAQLDREKLADLQVRRDRMGLWHLFRHIGIIAVLAVFVAVGFTFWPLAVLPLGIALVFLFTLEHEATHKTPFKSEWLNEVVGHVAGFLILQPFIWFRYFHLAHHRHTNIQGKDPELLAGHKPETWRAYVWHVSGLPYWIGMVKQILGNAAGRDPGDYVPASAHGKVKREAQRLLGLYALALTSFAFTDLLLWIWILPLLVGMPFLRLYLLAEHGRCAFVANMFENTRTTYTNRIVRFLAWNMPYHVEHHAIPNVPFHRLPDLHQEMKGHHKVTSQGYSEFTKTYVKDLG</sequence>
<evidence type="ECO:0000313" key="4">
    <source>
        <dbReference type="Proteomes" id="UP001368270"/>
    </source>
</evidence>
<feature type="transmembrane region" description="Helical" evidence="1">
    <location>
        <begin position="34"/>
        <end position="66"/>
    </location>
</feature>
<keyword evidence="3" id="KW-0560">Oxidoreductase</keyword>
<dbReference type="PANTHER" id="PTHR12879">
    <property type="entry name" value="SPHINGOLIPID DELTA 4 DESATURASE/C-4 HYDROXYLASE PROTEIN DES2"/>
    <property type="match status" value="1"/>
</dbReference>
<dbReference type="Pfam" id="PF00487">
    <property type="entry name" value="FA_desaturase"/>
    <property type="match status" value="1"/>
</dbReference>
<feature type="domain" description="Fatty acid desaturase" evidence="2">
    <location>
        <begin position="51"/>
        <end position="273"/>
    </location>
</feature>
<dbReference type="Proteomes" id="UP001368270">
    <property type="component" value="Unassembled WGS sequence"/>
</dbReference>
<dbReference type="InterPro" id="IPR005804">
    <property type="entry name" value="FA_desaturase_dom"/>
</dbReference>
<comment type="caution">
    <text evidence="3">The sequence shown here is derived from an EMBL/GenBank/DDBJ whole genome shotgun (WGS) entry which is preliminary data.</text>
</comment>
<dbReference type="RefSeq" id="WP_339403769.1">
    <property type="nucleotide sequence ID" value="NZ_JBBGAZ010000006.1"/>
</dbReference>